<dbReference type="PANTHER" id="PTHR34047:SF8">
    <property type="entry name" value="PROTEIN YKFC"/>
    <property type="match status" value="1"/>
</dbReference>
<gene>
    <name evidence="3" type="ORF">LPTSP3_g31250</name>
</gene>
<comment type="similarity">
    <text evidence="1">Belongs to the bacterial reverse transcriptase family.</text>
</comment>
<protein>
    <submittedName>
        <fullName evidence="3">Maturase</fullName>
    </submittedName>
</protein>
<evidence type="ECO:0000256" key="1">
    <source>
        <dbReference type="ARBA" id="ARBA00034120"/>
    </source>
</evidence>
<sequence>MIKKDTTKFQYSPNQIRKVIRKSDFWKYKLDKDQLITLTESIATEFAENNSETKGLETIDFRHKKIFITNNIYDTLTIRKTSEILESLFHVNSFSREQEILQLKYILETEKSFSIVRTDIKNFFESISFYKIISLLQTKGIYNNSFLLHLNNIKRELDNHGHTSLPRGLALSSTLSEIYLEEFDNLIRSNRDILYYSRYVDDIVIITKENSQKKILDFIKLNLPEGLILNRSKTRFYHSKSTEKINYLGYSLDLSNALKIGISKNKLGKIKKRIILSLKQFIKDSNFEILLLRIKFLTGATELRIADRAKKLVVGIKYQYALCDESEIQINLKELDNFWYSVLVSKKYYISNKLRAKLTTENLIKLKQMSFKSGYSFTITNSLNPDTISKIQEVWKYE</sequence>
<evidence type="ECO:0000313" key="4">
    <source>
        <dbReference type="Proteomes" id="UP000245263"/>
    </source>
</evidence>
<organism evidence="3 4">
    <name type="scientific">Leptospira kobayashii</name>
    <dbReference type="NCBI Taxonomy" id="1917830"/>
    <lineage>
        <taxon>Bacteria</taxon>
        <taxon>Pseudomonadati</taxon>
        <taxon>Spirochaetota</taxon>
        <taxon>Spirochaetia</taxon>
        <taxon>Leptospirales</taxon>
        <taxon>Leptospiraceae</taxon>
        <taxon>Leptospira</taxon>
    </lineage>
</organism>
<dbReference type="RefSeq" id="WP_109020903.1">
    <property type="nucleotide sequence ID" value="NZ_AP025028.1"/>
</dbReference>
<feature type="domain" description="Reverse transcriptase" evidence="2">
    <location>
        <begin position="1"/>
        <end position="252"/>
    </location>
</feature>
<evidence type="ECO:0000313" key="3">
    <source>
        <dbReference type="EMBL" id="BDA80195.1"/>
    </source>
</evidence>
<dbReference type="PROSITE" id="PS50878">
    <property type="entry name" value="RT_POL"/>
    <property type="match status" value="1"/>
</dbReference>
<dbReference type="InterPro" id="IPR051083">
    <property type="entry name" value="GrpII_Intron_Splice-Mob/Def"/>
</dbReference>
<dbReference type="CDD" id="cd01646">
    <property type="entry name" value="RT_Bac_retron_I"/>
    <property type="match status" value="1"/>
</dbReference>
<dbReference type="SUPFAM" id="SSF56672">
    <property type="entry name" value="DNA/RNA polymerases"/>
    <property type="match status" value="1"/>
</dbReference>
<dbReference type="Proteomes" id="UP000245263">
    <property type="component" value="Chromosome 1"/>
</dbReference>
<dbReference type="EMBL" id="AP025028">
    <property type="protein sequence ID" value="BDA80195.1"/>
    <property type="molecule type" value="Genomic_DNA"/>
</dbReference>
<evidence type="ECO:0000259" key="2">
    <source>
        <dbReference type="PROSITE" id="PS50878"/>
    </source>
</evidence>
<reference evidence="3 4" key="1">
    <citation type="submission" date="2021-08" db="EMBL/GenBank/DDBJ databases">
        <title>Complete genome sequence of Leptospira kobayashii strain E30.</title>
        <authorList>
            <person name="Nakao R."/>
            <person name="Nakamura S."/>
            <person name="Masuzawa T."/>
            <person name="Koizumi N."/>
        </authorList>
    </citation>
    <scope>NUCLEOTIDE SEQUENCE [LARGE SCALE GENOMIC DNA]</scope>
    <source>
        <strain evidence="3 4">E30</strain>
    </source>
</reference>
<proteinExistence type="inferred from homology"/>
<dbReference type="PANTHER" id="PTHR34047">
    <property type="entry name" value="NUCLEAR INTRON MATURASE 1, MITOCHONDRIAL-RELATED"/>
    <property type="match status" value="1"/>
</dbReference>
<dbReference type="InterPro" id="IPR000477">
    <property type="entry name" value="RT_dom"/>
</dbReference>
<dbReference type="Pfam" id="PF00078">
    <property type="entry name" value="RVT_1"/>
    <property type="match status" value="1"/>
</dbReference>
<keyword evidence="4" id="KW-1185">Reference proteome</keyword>
<dbReference type="NCBIfam" id="NF041747">
    <property type="entry name" value="Drt3a"/>
    <property type="match status" value="1"/>
</dbReference>
<dbReference type="InterPro" id="IPR043502">
    <property type="entry name" value="DNA/RNA_pol_sf"/>
</dbReference>
<name>A0ABN6KG64_9LEPT</name>
<accession>A0ABN6KG64</accession>